<proteinExistence type="predicted"/>
<protein>
    <submittedName>
        <fullName evidence="1">Uncharacterized protein</fullName>
    </submittedName>
</protein>
<dbReference type="Proteomes" id="UP000541558">
    <property type="component" value="Unassembled WGS sequence"/>
</dbReference>
<gene>
    <name evidence="1" type="ORF">D9611_011365</name>
</gene>
<name>A0A8H5F1C4_9AGAR</name>
<comment type="caution">
    <text evidence="1">The sequence shown here is derived from an EMBL/GenBank/DDBJ whole genome shotgun (WGS) entry which is preliminary data.</text>
</comment>
<organism evidence="1 2">
    <name type="scientific">Ephemerocybe angulata</name>
    <dbReference type="NCBI Taxonomy" id="980116"/>
    <lineage>
        <taxon>Eukaryota</taxon>
        <taxon>Fungi</taxon>
        <taxon>Dikarya</taxon>
        <taxon>Basidiomycota</taxon>
        <taxon>Agaricomycotina</taxon>
        <taxon>Agaricomycetes</taxon>
        <taxon>Agaricomycetidae</taxon>
        <taxon>Agaricales</taxon>
        <taxon>Agaricineae</taxon>
        <taxon>Psathyrellaceae</taxon>
        <taxon>Ephemerocybe</taxon>
    </lineage>
</organism>
<reference evidence="1 2" key="1">
    <citation type="journal article" date="2020" name="ISME J.">
        <title>Uncovering the hidden diversity of litter-decomposition mechanisms in mushroom-forming fungi.</title>
        <authorList>
            <person name="Floudas D."/>
            <person name="Bentzer J."/>
            <person name="Ahren D."/>
            <person name="Johansson T."/>
            <person name="Persson P."/>
            <person name="Tunlid A."/>
        </authorList>
    </citation>
    <scope>NUCLEOTIDE SEQUENCE [LARGE SCALE GENOMIC DNA]</scope>
    <source>
        <strain evidence="1 2">CBS 175.51</strain>
    </source>
</reference>
<keyword evidence="2" id="KW-1185">Reference proteome</keyword>
<sequence length="171" mass="19716">MFSPSHLTFLSGPLENPMFAFITHLELLWSYRLRGHSWNLPSFSSLQAMTHMCLSDDVVIDILDMFVSIRSWVPHVPTQLMVFALRIPIDPDLHDSHLRTVIEGTLAFDARFVLVLDVEAPRFDEKAMETWDGCFKNAVICRRSRGTRRIEGINGDFWKLVDDNLGKRRSP</sequence>
<dbReference type="AlphaFoldDB" id="A0A8H5F1C4"/>
<evidence type="ECO:0000313" key="2">
    <source>
        <dbReference type="Proteomes" id="UP000541558"/>
    </source>
</evidence>
<dbReference type="EMBL" id="JAACJK010000170">
    <property type="protein sequence ID" value="KAF5320230.1"/>
    <property type="molecule type" value="Genomic_DNA"/>
</dbReference>
<accession>A0A8H5F1C4</accession>
<evidence type="ECO:0000313" key="1">
    <source>
        <dbReference type="EMBL" id="KAF5320230.1"/>
    </source>
</evidence>